<evidence type="ECO:0000313" key="2">
    <source>
        <dbReference type="Proteomes" id="UP000030460"/>
    </source>
</evidence>
<dbReference type="InterPro" id="IPR007815">
    <property type="entry name" value="Emycin_Estase"/>
</dbReference>
<dbReference type="SUPFAM" id="SSF159501">
    <property type="entry name" value="EreA/ChaN-like"/>
    <property type="match status" value="1"/>
</dbReference>
<dbReference type="EMBL" id="JTDB02000009">
    <property type="protein sequence ID" value="NLP64613.1"/>
    <property type="molecule type" value="Genomic_DNA"/>
</dbReference>
<dbReference type="PANTHER" id="PTHR31299:SF0">
    <property type="entry name" value="ESTERASE, PUTATIVE (AFU_ORTHOLOGUE AFUA_1G05850)-RELATED"/>
    <property type="match status" value="1"/>
</dbReference>
<dbReference type="InterPro" id="IPR014622">
    <property type="entry name" value="UCP036794_erythomycin"/>
</dbReference>
<sequence length="467" mass="52869">MPAARILCRPAAARLERPVNPARRAWIVQPSKTPFLAVRDLAQRLDGTLSDYDALLEMAHGRDLVLLGEATHGTAEFYRMRAEITLRLIRECGFDTVAIEGDWPDAWRINRFVQCAGADDATSALDDFERFPAWMWRNREMREFIAALRELNAARPRRQRAGVYGLDLYSLYRSADAVIRYLEAVDPHEAALARERYAALDHVREAQAYGYAVALGARPAARAGAVKQLLQLRAGEFEYLARDGTDALDAQFFAEQNAQVVVNAEAYYRGMFSSRLNTWNLRDAHMANTLFALASYRVRRGGSGKVVVWAHNSHLGDARATESRRRGEWNLGQIVRESAQHRALLVGFTTCTGHVSAASEWDGEVEQKWVRPALPESWEHLFHTTGYDRFFLPLREDVSRPLDEPMLERAIGVLYLPRTERQSHYFEASLASQFDALFHLDETSALEPLEPAPGWHRREGSAETPMA</sequence>
<gene>
    <name evidence="1" type="ORF">NH14_026345</name>
</gene>
<dbReference type="GO" id="GO:0046677">
    <property type="term" value="P:response to antibiotic"/>
    <property type="evidence" value="ECO:0007669"/>
    <property type="project" value="InterPro"/>
</dbReference>
<dbReference type="Proteomes" id="UP000030460">
    <property type="component" value="Unassembled WGS sequence"/>
</dbReference>
<organism evidence="1 2">
    <name type="scientific">Paraburkholderia sacchari</name>
    <dbReference type="NCBI Taxonomy" id="159450"/>
    <lineage>
        <taxon>Bacteria</taxon>
        <taxon>Pseudomonadati</taxon>
        <taxon>Pseudomonadota</taxon>
        <taxon>Betaproteobacteria</taxon>
        <taxon>Burkholderiales</taxon>
        <taxon>Burkholderiaceae</taxon>
        <taxon>Paraburkholderia</taxon>
    </lineage>
</organism>
<reference evidence="1" key="1">
    <citation type="journal article" date="2015" name="Genome Announc.">
        <title>Draft Genome Sequence of the Polyhydroxyalkanoate-Producing Bacterium Burkholderia sacchari LMG 19450 Isolated from Brazilian Sugarcane Plantation Soil.</title>
        <authorList>
            <person name="Alexandrino P.M."/>
            <person name="Mendonca T.T."/>
            <person name="Guaman Bautista L.P."/>
            <person name="Cherix J."/>
            <person name="Lozano-Sakalauskas G.C."/>
            <person name="Fujita A."/>
            <person name="Ramos Filho E."/>
            <person name="Long P."/>
            <person name="Padilla G."/>
            <person name="Taciro M.K."/>
            <person name="Gomez J.G."/>
            <person name="Silva L.F."/>
        </authorList>
    </citation>
    <scope>NUCLEOTIDE SEQUENCE</scope>
    <source>
        <strain evidence="1">LMG 19450</strain>
    </source>
</reference>
<dbReference type="PIRSF" id="PIRSF036794">
    <property type="entry name" value="UCP_erythr_ester"/>
    <property type="match status" value="1"/>
</dbReference>
<dbReference type="InterPro" id="IPR052036">
    <property type="entry name" value="Hydrolase/PRTase-associated"/>
</dbReference>
<dbReference type="Pfam" id="PF05139">
    <property type="entry name" value="Erythro_esteras"/>
    <property type="match status" value="1"/>
</dbReference>
<dbReference type="Gene3D" id="1.20.1440.30">
    <property type="entry name" value="Biosynthetic Protein domain"/>
    <property type="match status" value="1"/>
</dbReference>
<dbReference type="PANTHER" id="PTHR31299">
    <property type="entry name" value="ESTERASE, PUTATIVE (AFU_ORTHOLOGUE AFUA_1G05850)-RELATED"/>
    <property type="match status" value="1"/>
</dbReference>
<dbReference type="Gene3D" id="3.40.1660.10">
    <property type="entry name" value="EreA-like (biosynthetic domain)"/>
    <property type="match status" value="1"/>
</dbReference>
<evidence type="ECO:0000313" key="1">
    <source>
        <dbReference type="EMBL" id="NLP64613.1"/>
    </source>
</evidence>
<dbReference type="Gene3D" id="3.30.1870.10">
    <property type="entry name" value="EreA-like, domain 2"/>
    <property type="match status" value="1"/>
</dbReference>
<name>A0A8T6ZJC2_9BURK</name>
<protein>
    <submittedName>
        <fullName evidence="1">Erythromycin esterase family protein</fullName>
    </submittedName>
</protein>
<accession>A0A8T6ZJC2</accession>
<reference evidence="1" key="2">
    <citation type="submission" date="2020-04" db="EMBL/GenBank/DDBJ databases">
        <authorList>
            <person name="Alexandrino P."/>
            <person name="Mendonca T."/>
            <person name="Guaman L."/>
            <person name="Cherix J."/>
            <person name="Lozano-Sakalauskas G."/>
            <person name="Fujita A."/>
            <person name="Filho E.R."/>
            <person name="Long P."/>
            <person name="Padilla G."/>
            <person name="Taciro M.K."/>
            <person name="Gomez J.G."/>
            <person name="Silva L.F."/>
            <person name="Torres M."/>
        </authorList>
    </citation>
    <scope>NUCLEOTIDE SEQUENCE</scope>
    <source>
        <strain evidence="1">LMG 19450</strain>
    </source>
</reference>
<dbReference type="CDD" id="cd14728">
    <property type="entry name" value="Ere-like"/>
    <property type="match status" value="1"/>
</dbReference>
<keyword evidence="2" id="KW-1185">Reference proteome</keyword>
<dbReference type="OrthoDB" id="9810066at2"/>
<comment type="caution">
    <text evidence="1">The sequence shown here is derived from an EMBL/GenBank/DDBJ whole genome shotgun (WGS) entry which is preliminary data.</text>
</comment>
<dbReference type="AlphaFoldDB" id="A0A8T6ZJC2"/>
<proteinExistence type="predicted"/>